<dbReference type="EMBL" id="CAJNOJ010000394">
    <property type="protein sequence ID" value="CAF1431548.1"/>
    <property type="molecule type" value="Genomic_DNA"/>
</dbReference>
<organism evidence="1 2">
    <name type="scientific">Adineta ricciae</name>
    <name type="common">Rotifer</name>
    <dbReference type="NCBI Taxonomy" id="249248"/>
    <lineage>
        <taxon>Eukaryota</taxon>
        <taxon>Metazoa</taxon>
        <taxon>Spiralia</taxon>
        <taxon>Gnathifera</taxon>
        <taxon>Rotifera</taxon>
        <taxon>Eurotatoria</taxon>
        <taxon>Bdelloidea</taxon>
        <taxon>Adinetida</taxon>
        <taxon>Adinetidae</taxon>
        <taxon>Adineta</taxon>
    </lineage>
</organism>
<evidence type="ECO:0000313" key="2">
    <source>
        <dbReference type="Proteomes" id="UP000663852"/>
    </source>
</evidence>
<accession>A0A815N043</accession>
<name>A0A815N043_ADIRI</name>
<gene>
    <name evidence="1" type="ORF">EDS130_LOCUS38241</name>
</gene>
<evidence type="ECO:0000313" key="1">
    <source>
        <dbReference type="EMBL" id="CAF1431548.1"/>
    </source>
</evidence>
<sequence>MVGVGIEHVTPIVRQVLDAIGIDKQKVIVAVQQIPARMEEVKPALNGDEKMFITLCKINVKLESKSSDIKNVFEKNKDVLDAAAYKILGPAIGSIESIKSGLDSFEDHIQAVRQCLEENIHQSKLSFGSVENQCGELHRVSNRNLAGNLIVGRIFAECIGKFMKKNNNQTMKMLDDCIDQTITHPIAENMCAREIGKTEKQLSQKFLTAIAFI</sequence>
<proteinExistence type="predicted"/>
<dbReference type="Proteomes" id="UP000663852">
    <property type="component" value="Unassembled WGS sequence"/>
</dbReference>
<reference evidence="1" key="1">
    <citation type="submission" date="2021-02" db="EMBL/GenBank/DDBJ databases">
        <authorList>
            <person name="Nowell W R."/>
        </authorList>
    </citation>
    <scope>NUCLEOTIDE SEQUENCE</scope>
</reference>
<comment type="caution">
    <text evidence="1">The sequence shown here is derived from an EMBL/GenBank/DDBJ whole genome shotgun (WGS) entry which is preliminary data.</text>
</comment>
<protein>
    <submittedName>
        <fullName evidence="1">Uncharacterized protein</fullName>
    </submittedName>
</protein>
<dbReference type="AlphaFoldDB" id="A0A815N043"/>